<sequence>EKKAEEVKDITGDAQVEGRQAEIYQIDMDHVAKVLISVASTIITAAEPKVPVAAPVKVVDASTRQRRGVVIRDPEKESSAKTPTETKFKDKGKGIMVKEQKPMKKKQQVEMDEEYARMLHKELNKDID</sequence>
<proteinExistence type="predicted"/>
<reference evidence="1" key="1">
    <citation type="journal article" date="2019" name="Sci. Rep.">
        <title>Draft genome of Tanacetum cinerariifolium, the natural source of mosquito coil.</title>
        <authorList>
            <person name="Yamashiro T."/>
            <person name="Shiraishi A."/>
            <person name="Satake H."/>
            <person name="Nakayama K."/>
        </authorList>
    </citation>
    <scope>NUCLEOTIDE SEQUENCE</scope>
</reference>
<organism evidence="1">
    <name type="scientific">Tanacetum cinerariifolium</name>
    <name type="common">Dalmatian daisy</name>
    <name type="synonym">Chrysanthemum cinerariifolium</name>
    <dbReference type="NCBI Taxonomy" id="118510"/>
    <lineage>
        <taxon>Eukaryota</taxon>
        <taxon>Viridiplantae</taxon>
        <taxon>Streptophyta</taxon>
        <taxon>Embryophyta</taxon>
        <taxon>Tracheophyta</taxon>
        <taxon>Spermatophyta</taxon>
        <taxon>Magnoliopsida</taxon>
        <taxon>eudicotyledons</taxon>
        <taxon>Gunneridae</taxon>
        <taxon>Pentapetalae</taxon>
        <taxon>asterids</taxon>
        <taxon>campanulids</taxon>
        <taxon>Asterales</taxon>
        <taxon>Asteraceae</taxon>
        <taxon>Asteroideae</taxon>
        <taxon>Anthemideae</taxon>
        <taxon>Anthemidinae</taxon>
        <taxon>Tanacetum</taxon>
    </lineage>
</organism>
<dbReference type="AlphaFoldDB" id="A0A699V0Q9"/>
<accession>A0A699V0Q9</accession>
<comment type="caution">
    <text evidence="1">The sequence shown here is derived from an EMBL/GenBank/DDBJ whole genome shotgun (WGS) entry which is preliminary data.</text>
</comment>
<name>A0A699V0Q9_TANCI</name>
<feature type="non-terminal residue" evidence="1">
    <location>
        <position position="1"/>
    </location>
</feature>
<protein>
    <submittedName>
        <fullName evidence="1">Uncharacterized protein</fullName>
    </submittedName>
</protein>
<dbReference type="EMBL" id="BKCJ011387333">
    <property type="protein sequence ID" value="GFD28637.1"/>
    <property type="molecule type" value="Genomic_DNA"/>
</dbReference>
<gene>
    <name evidence="1" type="ORF">Tci_900606</name>
</gene>
<evidence type="ECO:0000313" key="1">
    <source>
        <dbReference type="EMBL" id="GFD28637.1"/>
    </source>
</evidence>